<dbReference type="AlphaFoldDB" id="A0A8B2NMW6"/>
<accession>A0A8B2NMW6</accession>
<dbReference type="PANTHER" id="PTHR47505">
    <property type="entry name" value="DNA UTILIZATION PROTEIN YHGH"/>
    <property type="match status" value="1"/>
</dbReference>
<gene>
    <name evidence="4" type="ORF">DLJ53_26125</name>
</gene>
<protein>
    <submittedName>
        <fullName evidence="4">Amidophosphoribosyltransferase</fullName>
    </submittedName>
</protein>
<evidence type="ECO:0000259" key="2">
    <source>
        <dbReference type="Pfam" id="PF00156"/>
    </source>
</evidence>
<organism evidence="4 5">
    <name type="scientific">Acuticoccus sediminis</name>
    <dbReference type="NCBI Taxonomy" id="2184697"/>
    <lineage>
        <taxon>Bacteria</taxon>
        <taxon>Pseudomonadati</taxon>
        <taxon>Pseudomonadota</taxon>
        <taxon>Alphaproteobacteria</taxon>
        <taxon>Hyphomicrobiales</taxon>
        <taxon>Amorphaceae</taxon>
        <taxon>Acuticoccus</taxon>
    </lineage>
</organism>
<feature type="domain" description="Double zinc ribbon" evidence="3">
    <location>
        <begin position="32"/>
        <end position="75"/>
    </location>
</feature>
<dbReference type="SUPFAM" id="SSF53271">
    <property type="entry name" value="PRTase-like"/>
    <property type="match status" value="1"/>
</dbReference>
<dbReference type="Pfam" id="PF18912">
    <property type="entry name" value="DZR_2"/>
    <property type="match status" value="1"/>
</dbReference>
<dbReference type="InterPro" id="IPR044005">
    <property type="entry name" value="DZR_2"/>
</dbReference>
<evidence type="ECO:0000256" key="1">
    <source>
        <dbReference type="ARBA" id="ARBA00008007"/>
    </source>
</evidence>
<dbReference type="InterPro" id="IPR051910">
    <property type="entry name" value="ComF/GntX_DNA_util-trans"/>
</dbReference>
<evidence type="ECO:0000259" key="3">
    <source>
        <dbReference type="Pfam" id="PF18912"/>
    </source>
</evidence>
<keyword evidence="4" id="KW-0328">Glycosyltransferase</keyword>
<dbReference type="Proteomes" id="UP000249590">
    <property type="component" value="Unassembled WGS sequence"/>
</dbReference>
<dbReference type="PANTHER" id="PTHR47505:SF1">
    <property type="entry name" value="DNA UTILIZATION PROTEIN YHGH"/>
    <property type="match status" value="1"/>
</dbReference>
<dbReference type="CDD" id="cd06223">
    <property type="entry name" value="PRTases_typeI"/>
    <property type="match status" value="1"/>
</dbReference>
<dbReference type="Gene3D" id="3.40.50.2020">
    <property type="match status" value="1"/>
</dbReference>
<reference evidence="4 5" key="1">
    <citation type="submission" date="2018-05" db="EMBL/GenBank/DDBJ databases">
        <title>Acuticoccus sediminis sp. nov., isolated from deep-sea sediment of Indian Ocean.</title>
        <authorList>
            <person name="Liu X."/>
            <person name="Lai Q."/>
            <person name="Du Y."/>
            <person name="Sun F."/>
            <person name="Zhang X."/>
            <person name="Wang S."/>
            <person name="Shao Z."/>
        </authorList>
    </citation>
    <scope>NUCLEOTIDE SEQUENCE [LARGE SCALE GENOMIC DNA]</scope>
    <source>
        <strain evidence="4 5">PTG4-2</strain>
    </source>
</reference>
<dbReference type="Pfam" id="PF00156">
    <property type="entry name" value="Pribosyltran"/>
    <property type="match status" value="1"/>
</dbReference>
<keyword evidence="5" id="KW-1185">Reference proteome</keyword>
<dbReference type="GO" id="GO:0016757">
    <property type="term" value="F:glycosyltransferase activity"/>
    <property type="evidence" value="ECO:0007669"/>
    <property type="project" value="UniProtKB-KW"/>
</dbReference>
<feature type="domain" description="Phosphoribosyltransferase" evidence="2">
    <location>
        <begin position="162"/>
        <end position="255"/>
    </location>
</feature>
<dbReference type="EMBL" id="QHHQ01000007">
    <property type="protein sequence ID" value="RAH98198.1"/>
    <property type="molecule type" value="Genomic_DNA"/>
</dbReference>
<comment type="caution">
    <text evidence="4">The sequence shown here is derived from an EMBL/GenBank/DDBJ whole genome shotgun (WGS) entry which is preliminary data.</text>
</comment>
<comment type="similarity">
    <text evidence="1">Belongs to the ComF/GntX family.</text>
</comment>
<sequence>MAMSLSDRPSLSAPLAHAARLGRGLVAAGIGLVVPPLCLSCRRPLVDPRTLCGPCVRDLEIITPPICDIMGTPLAFDAGPGARSPELRWNHPLYDKARAATVFGPMSQRLVHQLKYQDVPGMASLMARLMAPAIADLTAGADVLLPVPLHRRRLLARRYNQAVLIADALSPLVGLPVARHAVRRVRYTSHQVGLAREQRADNLHAAFRIVDRAAVDGKAVVLVDDVLTSGATADSLAVTLKAAGARAVRVAVFARVVGEGNREPA</sequence>
<keyword evidence="4" id="KW-0808">Transferase</keyword>
<proteinExistence type="inferred from homology"/>
<evidence type="ECO:0000313" key="5">
    <source>
        <dbReference type="Proteomes" id="UP000249590"/>
    </source>
</evidence>
<name>A0A8B2NMW6_9HYPH</name>
<dbReference type="InterPro" id="IPR029057">
    <property type="entry name" value="PRTase-like"/>
</dbReference>
<evidence type="ECO:0000313" key="4">
    <source>
        <dbReference type="EMBL" id="RAH98198.1"/>
    </source>
</evidence>
<dbReference type="InterPro" id="IPR000836">
    <property type="entry name" value="PRTase_dom"/>
</dbReference>